<gene>
    <name evidence="9" type="ORF">F0562_024967</name>
</gene>
<dbReference type="PANTHER" id="PTHR23407:SF1">
    <property type="entry name" value="5-FORMYLTETRAHYDROFOLATE CYCLO-LIGASE"/>
    <property type="match status" value="1"/>
</dbReference>
<dbReference type="InterPro" id="IPR037171">
    <property type="entry name" value="NagB/RpiA_transferase-like"/>
</dbReference>
<dbReference type="GO" id="GO:0005524">
    <property type="term" value="F:ATP binding"/>
    <property type="evidence" value="ECO:0007669"/>
    <property type="project" value="UniProtKB-KW"/>
</dbReference>
<accession>A0A5J5BCI2</accession>
<comment type="catalytic activity">
    <reaction evidence="4">
        <text>(6S)-5-formyl-5,6,7,8-tetrahydrofolate + ATP = (6R)-5,10-methenyltetrahydrofolate + ADP + phosphate</text>
        <dbReference type="Rhea" id="RHEA:10488"/>
        <dbReference type="ChEBI" id="CHEBI:30616"/>
        <dbReference type="ChEBI" id="CHEBI:43474"/>
        <dbReference type="ChEBI" id="CHEBI:57455"/>
        <dbReference type="ChEBI" id="CHEBI:57457"/>
        <dbReference type="ChEBI" id="CHEBI:456216"/>
        <dbReference type="EC" id="6.3.3.2"/>
    </reaction>
</comment>
<dbReference type="GO" id="GO:0009396">
    <property type="term" value="P:folic acid-containing compound biosynthetic process"/>
    <property type="evidence" value="ECO:0007669"/>
    <property type="project" value="TreeGrafter"/>
</dbReference>
<dbReference type="SUPFAM" id="SSF100950">
    <property type="entry name" value="NagB/RpiA/CoA transferase-like"/>
    <property type="match status" value="1"/>
</dbReference>
<feature type="transmembrane region" description="Helical" evidence="7">
    <location>
        <begin position="307"/>
        <end position="327"/>
    </location>
</feature>
<keyword evidence="2" id="KW-0547">Nucleotide-binding</keyword>
<evidence type="ECO:0000256" key="2">
    <source>
        <dbReference type="ARBA" id="ARBA00022741"/>
    </source>
</evidence>
<keyword evidence="7" id="KW-0812">Transmembrane</keyword>
<comment type="similarity">
    <text evidence="1">Belongs to the 5-formyltetrahydrofolate cyclo-ligase family.</text>
</comment>
<dbReference type="Pfam" id="PF01812">
    <property type="entry name" value="5-FTHF_cyc-lig"/>
    <property type="match status" value="1"/>
</dbReference>
<protein>
    <recommendedName>
        <fullName evidence="5">5-formyltetrahydrofolate cyclo-ligase</fullName>
        <ecNumber evidence="5">6.3.3.2</ecNumber>
    </recommendedName>
</protein>
<feature type="region of interest" description="Disordered" evidence="6">
    <location>
        <begin position="227"/>
        <end position="259"/>
    </location>
</feature>
<dbReference type="GO" id="GO:0035999">
    <property type="term" value="P:tetrahydrofolate interconversion"/>
    <property type="evidence" value="ECO:0007669"/>
    <property type="project" value="TreeGrafter"/>
</dbReference>
<keyword evidence="10" id="KW-1185">Reference proteome</keyword>
<evidence type="ECO:0000256" key="7">
    <source>
        <dbReference type="SAM" id="Phobius"/>
    </source>
</evidence>
<name>A0A5J5BCI2_9ASTE</name>
<keyword evidence="7" id="KW-1133">Transmembrane helix</keyword>
<evidence type="ECO:0000256" key="6">
    <source>
        <dbReference type="SAM" id="MobiDB-lite"/>
    </source>
</evidence>
<organism evidence="9 10">
    <name type="scientific">Nyssa sinensis</name>
    <dbReference type="NCBI Taxonomy" id="561372"/>
    <lineage>
        <taxon>Eukaryota</taxon>
        <taxon>Viridiplantae</taxon>
        <taxon>Streptophyta</taxon>
        <taxon>Embryophyta</taxon>
        <taxon>Tracheophyta</taxon>
        <taxon>Spermatophyta</taxon>
        <taxon>Magnoliopsida</taxon>
        <taxon>eudicotyledons</taxon>
        <taxon>Gunneridae</taxon>
        <taxon>Pentapetalae</taxon>
        <taxon>asterids</taxon>
        <taxon>Cornales</taxon>
        <taxon>Nyssaceae</taxon>
        <taxon>Nyssa</taxon>
    </lineage>
</organism>
<evidence type="ECO:0000256" key="4">
    <source>
        <dbReference type="ARBA" id="ARBA00036539"/>
    </source>
</evidence>
<proteinExistence type="inferred from homology"/>
<dbReference type="InterPro" id="IPR024185">
    <property type="entry name" value="FTHF_cligase-like_sf"/>
</dbReference>
<feature type="domain" description="Retrotransposon Copia-like N-terminal" evidence="8">
    <location>
        <begin position="25"/>
        <end position="72"/>
    </location>
</feature>
<keyword evidence="7" id="KW-0472">Membrane</keyword>
<dbReference type="InterPro" id="IPR029472">
    <property type="entry name" value="Copia-like_N"/>
</dbReference>
<reference evidence="9 10" key="1">
    <citation type="submission" date="2019-09" db="EMBL/GenBank/DDBJ databases">
        <title>A chromosome-level genome assembly of the Chinese tupelo Nyssa sinensis.</title>
        <authorList>
            <person name="Yang X."/>
            <person name="Kang M."/>
            <person name="Yang Y."/>
            <person name="Xiong H."/>
            <person name="Wang M."/>
            <person name="Zhang Z."/>
            <person name="Wang Z."/>
            <person name="Wu H."/>
            <person name="Ma T."/>
            <person name="Liu J."/>
            <person name="Xi Z."/>
        </authorList>
    </citation>
    <scope>NUCLEOTIDE SEQUENCE [LARGE SCALE GENOMIC DNA]</scope>
    <source>
        <strain evidence="9">J267</strain>
        <tissue evidence="9">Leaf</tissue>
    </source>
</reference>
<evidence type="ECO:0000256" key="5">
    <source>
        <dbReference type="ARBA" id="ARBA00038966"/>
    </source>
</evidence>
<dbReference type="EMBL" id="CM018036">
    <property type="protein sequence ID" value="KAA8540895.1"/>
    <property type="molecule type" value="Genomic_DNA"/>
</dbReference>
<dbReference type="Pfam" id="PF14244">
    <property type="entry name" value="Retrotran_gag_3"/>
    <property type="match status" value="1"/>
</dbReference>
<dbReference type="Gene3D" id="3.40.50.10420">
    <property type="entry name" value="NagB/RpiA/CoA transferase-like"/>
    <property type="match status" value="1"/>
</dbReference>
<dbReference type="EC" id="6.3.3.2" evidence="5"/>
<dbReference type="OrthoDB" id="5544992at2759"/>
<evidence type="ECO:0000256" key="3">
    <source>
        <dbReference type="ARBA" id="ARBA00022840"/>
    </source>
</evidence>
<evidence type="ECO:0000313" key="9">
    <source>
        <dbReference type="EMBL" id="KAA8540895.1"/>
    </source>
</evidence>
<evidence type="ECO:0000313" key="10">
    <source>
        <dbReference type="Proteomes" id="UP000325577"/>
    </source>
</evidence>
<dbReference type="AlphaFoldDB" id="A0A5J5BCI2"/>
<evidence type="ECO:0000259" key="8">
    <source>
        <dbReference type="Pfam" id="PF14244"/>
    </source>
</evidence>
<dbReference type="InterPro" id="IPR002698">
    <property type="entry name" value="FTHF_cligase"/>
</dbReference>
<dbReference type="Proteomes" id="UP000325577">
    <property type="component" value="Linkage Group LG13"/>
</dbReference>
<dbReference type="GO" id="GO:0005739">
    <property type="term" value="C:mitochondrion"/>
    <property type="evidence" value="ECO:0007669"/>
    <property type="project" value="TreeGrafter"/>
</dbReference>
<keyword evidence="3" id="KW-0067">ATP-binding</keyword>
<dbReference type="GO" id="GO:0030272">
    <property type="term" value="F:5-formyltetrahydrofolate cyclo-ligase activity"/>
    <property type="evidence" value="ECO:0007669"/>
    <property type="project" value="UniProtKB-EC"/>
</dbReference>
<sequence>MVDNGKDGDISTSSMVLGDDPFSIHHSDNPTAVLVSPPLNGDNYGSWLRAINMALQAKNKIGFVDGSIQQPSQDKVTEVSQWESARAIWTDLSERFSRSNAPKIYQLKQSISLLKQDDLSVLAYFMKLKSLWDELNSLHAFQPCTCGSGKIFSKRFQQDRALEFLQGLQDRFAAIRSQILLMEPFPSATKMYSLVRQEEKQQEIHSLSTHVPDAAALNTATKPNNFYPNRIVVGSNRPSPGGENHPSSSNRKPKYHCDHCGRDDHSKERCFKIIGYPPKRSDSSNSSSKSGNKVAPSVITQEQYDKLLAMLSLACVMLAMPTLSISLSNVLNLEYSLAILMGIRVIAFMTLSRTLFIHLVMSFFMKFMIMGILHFSPHPSPPVPNGHIDTLNNSTPADLDVVDDDLPPITEPASAHAHAPVPLLLPVLPPHCHRQPPYLADYLCSSATHGASSLLSDSSLKDGHSQMGKMLYVPRVEDRNSHMRMLNISSIDDLIANSMNILEPAPVDGDGKEREDVMLADNPVDLLLLPGLACDKSGRRLGRGGGYYDTFLMKYQELANERKWKQPLLVALSYSLQIMDDGDIPVTPNDVRVDALITPSGVIPINPAALERCHS</sequence>
<dbReference type="PANTHER" id="PTHR23407">
    <property type="entry name" value="ATPASE INHIBITOR/5-FORMYLTETRAHYDROFOLATE CYCLO-LIGASE"/>
    <property type="match status" value="1"/>
</dbReference>
<evidence type="ECO:0000256" key="1">
    <source>
        <dbReference type="ARBA" id="ARBA00010638"/>
    </source>
</evidence>